<organism evidence="10 11">
    <name type="scientific">Flammeovirga aprica JL-4</name>
    <dbReference type="NCBI Taxonomy" id="694437"/>
    <lineage>
        <taxon>Bacteria</taxon>
        <taxon>Pseudomonadati</taxon>
        <taxon>Bacteroidota</taxon>
        <taxon>Cytophagia</taxon>
        <taxon>Cytophagales</taxon>
        <taxon>Flammeovirgaceae</taxon>
        <taxon>Flammeovirga</taxon>
    </lineage>
</organism>
<keyword evidence="6" id="KW-0051">Antiviral defense</keyword>
<feature type="transmembrane region" description="Helical" evidence="8">
    <location>
        <begin position="24"/>
        <end position="47"/>
    </location>
</feature>
<comment type="caution">
    <text evidence="10">The sequence shown here is derived from an EMBL/GenBank/DDBJ whole genome shotgun (WGS) entry which is preliminary data.</text>
</comment>
<evidence type="ECO:0000256" key="3">
    <source>
        <dbReference type="ARBA" id="ARBA00022692"/>
    </source>
</evidence>
<keyword evidence="2" id="KW-1003">Cell membrane</keyword>
<keyword evidence="3 8" id="KW-0812">Transmembrane</keyword>
<proteinExistence type="predicted"/>
<keyword evidence="11" id="KW-1185">Reference proteome</keyword>
<feature type="transmembrane region" description="Helical" evidence="8">
    <location>
        <begin position="68"/>
        <end position="89"/>
    </location>
</feature>
<evidence type="ECO:0000256" key="8">
    <source>
        <dbReference type="SAM" id="Phobius"/>
    </source>
</evidence>
<evidence type="ECO:0000313" key="10">
    <source>
        <dbReference type="EMBL" id="NME66498.1"/>
    </source>
</evidence>
<dbReference type="Pfam" id="PF18967">
    <property type="entry name" value="PycTM"/>
    <property type="match status" value="1"/>
</dbReference>
<reference evidence="10 11" key="1">
    <citation type="submission" date="2020-04" db="EMBL/GenBank/DDBJ databases">
        <title>Flammeovirga sp. SR4, a novel species isolated from seawater.</title>
        <authorList>
            <person name="Wang X."/>
        </authorList>
    </citation>
    <scope>NUCLEOTIDE SEQUENCE [LARGE SCALE GENOMIC DNA]</scope>
    <source>
        <strain evidence="10 11">ATCC 23126</strain>
    </source>
</reference>
<name>A0A7X9RQ80_9BACT</name>
<keyword evidence="5 8" id="KW-1133">Transmembrane helix</keyword>
<evidence type="ECO:0000256" key="7">
    <source>
        <dbReference type="ARBA" id="ARBA00023136"/>
    </source>
</evidence>
<feature type="transmembrane region" description="Helical" evidence="8">
    <location>
        <begin position="162"/>
        <end position="179"/>
    </location>
</feature>
<dbReference type="AlphaFoldDB" id="A0A7X9RQ80"/>
<dbReference type="InterPro" id="IPR043760">
    <property type="entry name" value="PycTM_dom"/>
</dbReference>
<comment type="subcellular location">
    <subcellularLocation>
        <location evidence="1">Cell membrane</location>
    </subcellularLocation>
</comment>
<evidence type="ECO:0000259" key="9">
    <source>
        <dbReference type="Pfam" id="PF18967"/>
    </source>
</evidence>
<sequence length="185" mass="21556">MKTEDRYKNLERVNYWVANADTKVSYLLAIQGIILTLVFTSSINIAILKTIGYRFDFTNITWASSMRFIEGISLYCFLIFVILSFVNIYKTLKAQIDSSVFQELDLKTNSLLFFETIANRKFKDFESEQISLSDQELDSHIDSQVFINSKICQKKFKHYNLSLRYCCISLIPAIVYVILRIKYGS</sequence>
<evidence type="ECO:0000256" key="1">
    <source>
        <dbReference type="ARBA" id="ARBA00004236"/>
    </source>
</evidence>
<evidence type="ECO:0000256" key="5">
    <source>
        <dbReference type="ARBA" id="ARBA00022989"/>
    </source>
</evidence>
<evidence type="ECO:0000256" key="4">
    <source>
        <dbReference type="ARBA" id="ARBA00022741"/>
    </source>
</evidence>
<dbReference type="RefSeq" id="WP_169654250.1">
    <property type="nucleotide sequence ID" value="NZ_JABANE010000002.1"/>
</dbReference>
<evidence type="ECO:0000256" key="2">
    <source>
        <dbReference type="ARBA" id="ARBA00022475"/>
    </source>
</evidence>
<feature type="domain" description="Pycsar effector protein" evidence="9">
    <location>
        <begin position="8"/>
        <end position="178"/>
    </location>
</feature>
<protein>
    <recommendedName>
        <fullName evidence="9">Pycsar effector protein domain-containing protein</fullName>
    </recommendedName>
</protein>
<dbReference type="Proteomes" id="UP000576082">
    <property type="component" value="Unassembled WGS sequence"/>
</dbReference>
<dbReference type="EMBL" id="JABANE010000002">
    <property type="protein sequence ID" value="NME66498.1"/>
    <property type="molecule type" value="Genomic_DNA"/>
</dbReference>
<keyword evidence="7 8" id="KW-0472">Membrane</keyword>
<accession>A0A7X9RQ80</accession>
<evidence type="ECO:0000313" key="11">
    <source>
        <dbReference type="Proteomes" id="UP000576082"/>
    </source>
</evidence>
<gene>
    <name evidence="10" type="ORF">HHU12_00850</name>
</gene>
<keyword evidence="4" id="KW-0547">Nucleotide-binding</keyword>
<evidence type="ECO:0000256" key="6">
    <source>
        <dbReference type="ARBA" id="ARBA00023118"/>
    </source>
</evidence>